<dbReference type="InParanoid" id="G3HL94"/>
<dbReference type="Proteomes" id="UP000001075">
    <property type="component" value="Unassembled WGS sequence"/>
</dbReference>
<dbReference type="AlphaFoldDB" id="G3HL94"/>
<sequence>MAEVPAIFGNDLQADLAQWSFVSHEILEGWQIFPAEISWQTTSCPQKAKQRV</sequence>
<accession>G3HL94</accession>
<name>G3HL94_CRIGR</name>
<protein>
    <submittedName>
        <fullName evidence="1">Uncharacterized protein</fullName>
    </submittedName>
</protein>
<evidence type="ECO:0000313" key="1">
    <source>
        <dbReference type="EMBL" id="EGW05404.1"/>
    </source>
</evidence>
<dbReference type="EMBL" id="JH000481">
    <property type="protein sequence ID" value="EGW05404.1"/>
    <property type="molecule type" value="Genomic_DNA"/>
</dbReference>
<organism evidence="1 2">
    <name type="scientific">Cricetulus griseus</name>
    <name type="common">Chinese hamster</name>
    <name type="synonym">Cricetulus barabensis griseus</name>
    <dbReference type="NCBI Taxonomy" id="10029"/>
    <lineage>
        <taxon>Eukaryota</taxon>
        <taxon>Metazoa</taxon>
        <taxon>Chordata</taxon>
        <taxon>Craniata</taxon>
        <taxon>Vertebrata</taxon>
        <taxon>Euteleostomi</taxon>
        <taxon>Mammalia</taxon>
        <taxon>Eutheria</taxon>
        <taxon>Euarchontoglires</taxon>
        <taxon>Glires</taxon>
        <taxon>Rodentia</taxon>
        <taxon>Myomorpha</taxon>
        <taxon>Muroidea</taxon>
        <taxon>Cricetidae</taxon>
        <taxon>Cricetinae</taxon>
        <taxon>Cricetulus</taxon>
    </lineage>
</organism>
<reference evidence="2" key="1">
    <citation type="journal article" date="2011" name="Nat. Biotechnol.">
        <title>The genomic sequence of the Chinese hamster ovary (CHO)-K1 cell line.</title>
        <authorList>
            <person name="Xu X."/>
            <person name="Nagarajan H."/>
            <person name="Lewis N.E."/>
            <person name="Pan S."/>
            <person name="Cai Z."/>
            <person name="Liu X."/>
            <person name="Chen W."/>
            <person name="Xie M."/>
            <person name="Wang W."/>
            <person name="Hammond S."/>
            <person name="Andersen M.R."/>
            <person name="Neff N."/>
            <person name="Passarelli B."/>
            <person name="Koh W."/>
            <person name="Fan H.C."/>
            <person name="Wang J."/>
            <person name="Gui Y."/>
            <person name="Lee K.H."/>
            <person name="Betenbaugh M.J."/>
            <person name="Quake S.R."/>
            <person name="Famili I."/>
            <person name="Palsson B.O."/>
            <person name="Wang J."/>
        </authorList>
    </citation>
    <scope>NUCLEOTIDE SEQUENCE [LARGE SCALE GENOMIC DNA]</scope>
    <source>
        <strain evidence="2">CHO K1 cell line</strain>
    </source>
</reference>
<proteinExistence type="predicted"/>
<gene>
    <name evidence="1" type="ORF">I79_011480</name>
</gene>
<evidence type="ECO:0000313" key="2">
    <source>
        <dbReference type="Proteomes" id="UP000001075"/>
    </source>
</evidence>